<name>A0A0C9UXL0_SPHS4</name>
<feature type="compositionally biased region" description="Basic and acidic residues" evidence="2">
    <location>
        <begin position="187"/>
        <end position="196"/>
    </location>
</feature>
<evidence type="ECO:0000256" key="2">
    <source>
        <dbReference type="SAM" id="MobiDB-lite"/>
    </source>
</evidence>
<dbReference type="EMBL" id="KN837205">
    <property type="protein sequence ID" value="KIJ34022.1"/>
    <property type="molecule type" value="Genomic_DNA"/>
</dbReference>
<sequence length="646" mass="70798">MSDNEAPLVPYTDILQQECPRLRILIIGKSGAGKSALINTVFGVDVTPVSHKTPGVHDINKPLRFPSNHCIIVHDSKGFESGKEDQVQDVLDFIDRRSNMPRYRTMNMRRFHTAIFNGTELPKTAVTSPLTQVVSYLVLFTPRSTHYFSLPVSYLINAIYPNEARLTRYIRTDLNSGVTPREPVPPNEREHGHSKTPETAVLAVRRGVVASEHSTTEGLAKWFWHAKHQASATSKSCTEWPHPACTGAHRGPFFVDIHPNMSPATSWSRPDPGLLSMSAPPQLLQSSPSDPSQMFQIDPALTQSCLDGSHPVQNSVGCQPTALTPPPPSPIPTLSPGPLGSMFPSNNVSSHSAVFLLHPGSKVNTVGVPMEISEAPGQHVGSEAAAASETSLAAFGAPSKPPSLEICTRESGEQSPSGSATSGHNTSPPSCSHSPNAPSCVLTGSSSVDKTTSLQLTRTVPQDSEAAAMRKHAIDSEEGTEEPPKKRLKAVNQGRHISFITNDKDRTDAYSKHTKTILSRLKELVMQRAHMHFFLQLGDPETLARGNKKYFVSDNLRIDDDTTESLEMKLGEVGSIFVQVRDAIQSGALQCIAEHWERAIVAEKAREEERKERERAEKALMEEQERCKELERRLQQLEASQTNISV</sequence>
<evidence type="ECO:0000256" key="1">
    <source>
        <dbReference type="SAM" id="Coils"/>
    </source>
</evidence>
<dbReference type="OrthoDB" id="391988at2759"/>
<dbReference type="Proteomes" id="UP000054279">
    <property type="component" value="Unassembled WGS sequence"/>
</dbReference>
<dbReference type="Gene3D" id="3.40.50.300">
    <property type="entry name" value="P-loop containing nucleotide triphosphate hydrolases"/>
    <property type="match status" value="1"/>
</dbReference>
<gene>
    <name evidence="3" type="ORF">M422DRAFT_263980</name>
</gene>
<reference evidence="3 4" key="1">
    <citation type="submission" date="2014-06" db="EMBL/GenBank/DDBJ databases">
        <title>Evolutionary Origins and Diversification of the Mycorrhizal Mutualists.</title>
        <authorList>
            <consortium name="DOE Joint Genome Institute"/>
            <consortium name="Mycorrhizal Genomics Consortium"/>
            <person name="Kohler A."/>
            <person name="Kuo A."/>
            <person name="Nagy L.G."/>
            <person name="Floudas D."/>
            <person name="Copeland A."/>
            <person name="Barry K.W."/>
            <person name="Cichocki N."/>
            <person name="Veneault-Fourrey C."/>
            <person name="LaButti K."/>
            <person name="Lindquist E.A."/>
            <person name="Lipzen A."/>
            <person name="Lundell T."/>
            <person name="Morin E."/>
            <person name="Murat C."/>
            <person name="Riley R."/>
            <person name="Ohm R."/>
            <person name="Sun H."/>
            <person name="Tunlid A."/>
            <person name="Henrissat B."/>
            <person name="Grigoriev I.V."/>
            <person name="Hibbett D.S."/>
            <person name="Martin F."/>
        </authorList>
    </citation>
    <scope>NUCLEOTIDE SEQUENCE [LARGE SCALE GENOMIC DNA]</scope>
    <source>
        <strain evidence="3 4">SS14</strain>
    </source>
</reference>
<proteinExistence type="predicted"/>
<evidence type="ECO:0000313" key="4">
    <source>
        <dbReference type="Proteomes" id="UP000054279"/>
    </source>
</evidence>
<evidence type="ECO:0000313" key="3">
    <source>
        <dbReference type="EMBL" id="KIJ34022.1"/>
    </source>
</evidence>
<keyword evidence="4" id="KW-1185">Reference proteome</keyword>
<evidence type="ECO:0008006" key="5">
    <source>
        <dbReference type="Google" id="ProtNLM"/>
    </source>
</evidence>
<dbReference type="AlphaFoldDB" id="A0A0C9UXL0"/>
<dbReference type="SUPFAM" id="SSF52540">
    <property type="entry name" value="P-loop containing nucleoside triphosphate hydrolases"/>
    <property type="match status" value="1"/>
</dbReference>
<organism evidence="3 4">
    <name type="scientific">Sphaerobolus stellatus (strain SS14)</name>
    <dbReference type="NCBI Taxonomy" id="990650"/>
    <lineage>
        <taxon>Eukaryota</taxon>
        <taxon>Fungi</taxon>
        <taxon>Dikarya</taxon>
        <taxon>Basidiomycota</taxon>
        <taxon>Agaricomycotina</taxon>
        <taxon>Agaricomycetes</taxon>
        <taxon>Phallomycetidae</taxon>
        <taxon>Geastrales</taxon>
        <taxon>Sphaerobolaceae</taxon>
        <taxon>Sphaerobolus</taxon>
    </lineage>
</organism>
<feature type="compositionally biased region" description="Polar residues" evidence="2">
    <location>
        <begin position="413"/>
        <end position="462"/>
    </location>
</feature>
<accession>A0A0C9UXL0</accession>
<feature type="coiled-coil region" evidence="1">
    <location>
        <begin position="599"/>
        <end position="640"/>
    </location>
</feature>
<feature type="region of interest" description="Disordered" evidence="2">
    <location>
        <begin position="394"/>
        <end position="490"/>
    </location>
</feature>
<feature type="region of interest" description="Disordered" evidence="2">
    <location>
        <begin position="176"/>
        <end position="197"/>
    </location>
</feature>
<dbReference type="HOGENOM" id="CLU_423988_0_0_1"/>
<dbReference type="InterPro" id="IPR027417">
    <property type="entry name" value="P-loop_NTPase"/>
</dbReference>
<protein>
    <recommendedName>
        <fullName evidence="5">G domain-containing protein</fullName>
    </recommendedName>
</protein>
<keyword evidence="1" id="KW-0175">Coiled coil</keyword>